<evidence type="ECO:0000256" key="1">
    <source>
        <dbReference type="SAM" id="MobiDB-lite"/>
    </source>
</evidence>
<keyword evidence="3" id="KW-1185">Reference proteome</keyword>
<dbReference type="EnsemblMetazoa" id="XM_050644953.1">
    <property type="protein sequence ID" value="XP_050500910.1"/>
    <property type="gene ID" value="LOC126880881"/>
</dbReference>
<feature type="compositionally biased region" description="Basic and acidic residues" evidence="1">
    <location>
        <begin position="279"/>
        <end position="304"/>
    </location>
</feature>
<reference evidence="2" key="1">
    <citation type="submission" date="2025-05" db="UniProtKB">
        <authorList>
            <consortium name="EnsemblMetazoa"/>
        </authorList>
    </citation>
    <scope>IDENTIFICATION</scope>
</reference>
<feature type="region of interest" description="Disordered" evidence="1">
    <location>
        <begin position="279"/>
        <end position="333"/>
    </location>
</feature>
<accession>A0ABM5JSK7</accession>
<organism evidence="2 3">
    <name type="scientific">Diabrotica virgifera virgifera</name>
    <name type="common">western corn rootworm</name>
    <dbReference type="NCBI Taxonomy" id="50390"/>
    <lineage>
        <taxon>Eukaryota</taxon>
        <taxon>Metazoa</taxon>
        <taxon>Ecdysozoa</taxon>
        <taxon>Arthropoda</taxon>
        <taxon>Hexapoda</taxon>
        <taxon>Insecta</taxon>
        <taxon>Pterygota</taxon>
        <taxon>Neoptera</taxon>
        <taxon>Endopterygota</taxon>
        <taxon>Coleoptera</taxon>
        <taxon>Polyphaga</taxon>
        <taxon>Cucujiformia</taxon>
        <taxon>Chrysomeloidea</taxon>
        <taxon>Chrysomelidae</taxon>
        <taxon>Galerucinae</taxon>
        <taxon>Diabroticina</taxon>
        <taxon>Diabroticites</taxon>
        <taxon>Diabrotica</taxon>
    </lineage>
</organism>
<evidence type="ECO:0000313" key="3">
    <source>
        <dbReference type="Proteomes" id="UP001652700"/>
    </source>
</evidence>
<dbReference type="GeneID" id="126880881"/>
<dbReference type="Proteomes" id="UP001652700">
    <property type="component" value="Unplaced"/>
</dbReference>
<feature type="region of interest" description="Disordered" evidence="1">
    <location>
        <begin position="389"/>
        <end position="433"/>
    </location>
</feature>
<proteinExistence type="predicted"/>
<feature type="compositionally biased region" description="Basic residues" evidence="1">
    <location>
        <begin position="305"/>
        <end position="318"/>
    </location>
</feature>
<dbReference type="RefSeq" id="XP_050500910.1">
    <property type="nucleotide sequence ID" value="XM_050644953.1"/>
</dbReference>
<name>A0ABM5JSK7_DIAVI</name>
<feature type="compositionally biased region" description="Polar residues" evidence="1">
    <location>
        <begin position="398"/>
        <end position="408"/>
    </location>
</feature>
<sequence length="433" mass="49755">MLSKKLLKKLKPKKAAGTDGIPPYVLKGCNRLNPDVIRSGFRACGIFPWNSSALDYSKCLGKEFETEDNLDEHNDLPTLIDPNTTISYKQFCEIVGNDKIKQLCRNNCKTQSDDYQILKQIFSAFTEKSSVEISTKDEQEKILEEEVEFLDTSEVIFDINDIPVIIDDTEIVNIPEMENKTLIVPENEIFNMQGIEEYTNEAESSVTKTVKEDQKTKKPEKSLNISENISVNATNKSIATYLIWPDTPARKGKKQTQKLPFVLTSSDRRKIVKEKMEKKLEEERKKEQRKLERKEKQSIKENQKKIKSSNNKKPKKLAKTFNKSEEKSRQPIEMISTKLKKGVKVHFPIEKYPEKTKKALKVFSPLNHESRSNNTAVFEPPLPEFVKVPTPEFHSHTKSSSSVNNQDNLDIFKHSPTPEANLRLSPKIFSRPH</sequence>
<evidence type="ECO:0000313" key="2">
    <source>
        <dbReference type="EnsemblMetazoa" id="XP_050500910.1"/>
    </source>
</evidence>
<protein>
    <submittedName>
        <fullName evidence="2">Uncharacterized protein</fullName>
    </submittedName>
</protein>